<dbReference type="Pfam" id="PF03109">
    <property type="entry name" value="ABC1"/>
    <property type="match status" value="1"/>
</dbReference>
<dbReference type="EMBL" id="JAUHMF010000002">
    <property type="protein sequence ID" value="MDT8898871.1"/>
    <property type="molecule type" value="Genomic_DNA"/>
</dbReference>
<protein>
    <submittedName>
        <fullName evidence="4">AarF/ABC1/UbiB kinase family protein</fullName>
    </submittedName>
</protein>
<dbReference type="CDD" id="cd05121">
    <property type="entry name" value="ABC1_ADCK3-like"/>
    <property type="match status" value="1"/>
</dbReference>
<accession>A0ABU3NPV0</accession>
<evidence type="ECO:0000259" key="3">
    <source>
        <dbReference type="Pfam" id="PF03109"/>
    </source>
</evidence>
<name>A0ABU3NPV0_9CHLR</name>
<dbReference type="PANTHER" id="PTHR10566:SF113">
    <property type="entry name" value="PROTEIN ACTIVITY OF BC1 COMPLEX KINASE 7, CHLOROPLASTIC"/>
    <property type="match status" value="1"/>
</dbReference>
<dbReference type="SUPFAM" id="SSF56112">
    <property type="entry name" value="Protein kinase-like (PK-like)"/>
    <property type="match status" value="1"/>
</dbReference>
<organism evidence="4 5">
    <name type="scientific">Thermanaerothrix solaris</name>
    <dbReference type="NCBI Taxonomy" id="3058434"/>
    <lineage>
        <taxon>Bacteria</taxon>
        <taxon>Bacillati</taxon>
        <taxon>Chloroflexota</taxon>
        <taxon>Anaerolineae</taxon>
        <taxon>Anaerolineales</taxon>
        <taxon>Anaerolineaceae</taxon>
        <taxon>Thermanaerothrix</taxon>
    </lineage>
</organism>
<proteinExistence type="inferred from homology"/>
<evidence type="ECO:0000256" key="1">
    <source>
        <dbReference type="ARBA" id="ARBA00009670"/>
    </source>
</evidence>
<evidence type="ECO:0000313" key="5">
    <source>
        <dbReference type="Proteomes" id="UP001254165"/>
    </source>
</evidence>
<keyword evidence="4" id="KW-0808">Transferase</keyword>
<sequence>MNAIIFTMLRARYRRILRFFAGVILHILAWDILLPRLGLGKLARTSRSQRFRHLAATFRQLAIQLGGVMIKVGQFLSTRIDVLPPEITEELSGLQDEVAPEPFEAIRKMVEGEFGTALEAQFLAFEETPLAAASIGQVHRALLNPPATAPDPTPLAVVVKVQRPNIPMLVETDLRALKVVARWVNWFPPVRRRANVPALVEEFSRILHEEIDYLSEARHAEIFAANFAGHTEVRIPKVYWEYTTRRVLTLEDVGDIKITDYMAIEAAGIDRAQVAKRLIATYLKQIFEDGFFHADPHPGNLFVHPLPVEAEDGEPTQPAWQLVFVDFGMTGTVPPDLMDALREVLIGVASRDAARLVQAYQRMGILLPSADLRLIEKATQEVFDRFWGKTLAEISMSQDEVLTLLVEFRQLLYQMPFQLPQNLLLLGRCLSILNGICLGLDPQFNVWESVVPYAERLMRAEQESLLRPLLKTSLQMLRTLVSLPQRADAVLTRLAQGRLEVSDPTAQRQLERLERSTRQISTALIFMALMLSATQLALHDRYLVAALAGLGALIALVLALLPR</sequence>
<dbReference type="InterPro" id="IPR004147">
    <property type="entry name" value="ABC1_dom"/>
</dbReference>
<keyword evidence="5" id="KW-1185">Reference proteome</keyword>
<dbReference type="GO" id="GO:0016301">
    <property type="term" value="F:kinase activity"/>
    <property type="evidence" value="ECO:0007669"/>
    <property type="project" value="UniProtKB-KW"/>
</dbReference>
<keyword evidence="2" id="KW-0472">Membrane</keyword>
<reference evidence="4 5" key="1">
    <citation type="submission" date="2023-07" db="EMBL/GenBank/DDBJ databases">
        <title>Novel species of Thermanaerothrix with wide hydrolytic capabilities.</title>
        <authorList>
            <person name="Zayulina K.S."/>
            <person name="Podosokorskaya O.A."/>
            <person name="Elcheninov A.G."/>
        </authorList>
    </citation>
    <scope>NUCLEOTIDE SEQUENCE [LARGE SCALE GENOMIC DNA]</scope>
    <source>
        <strain evidence="4 5">4228-RoL</strain>
    </source>
</reference>
<feature type="transmembrane region" description="Helical" evidence="2">
    <location>
        <begin position="544"/>
        <end position="561"/>
    </location>
</feature>
<dbReference type="Proteomes" id="UP001254165">
    <property type="component" value="Unassembled WGS sequence"/>
</dbReference>
<keyword evidence="2" id="KW-1133">Transmembrane helix</keyword>
<dbReference type="RefSeq" id="WP_315625536.1">
    <property type="nucleotide sequence ID" value="NZ_JAUHMF010000002.1"/>
</dbReference>
<dbReference type="InterPro" id="IPR050154">
    <property type="entry name" value="UbiB_kinase"/>
</dbReference>
<keyword evidence="4" id="KW-0418">Kinase</keyword>
<dbReference type="PANTHER" id="PTHR10566">
    <property type="entry name" value="CHAPERONE-ACTIVITY OF BC1 COMPLEX CABC1 -RELATED"/>
    <property type="match status" value="1"/>
</dbReference>
<comment type="caution">
    <text evidence="4">The sequence shown here is derived from an EMBL/GenBank/DDBJ whole genome shotgun (WGS) entry which is preliminary data.</text>
</comment>
<keyword evidence="2" id="KW-0812">Transmembrane</keyword>
<feature type="domain" description="ABC1 atypical kinase-like" evidence="3">
    <location>
        <begin position="94"/>
        <end position="358"/>
    </location>
</feature>
<feature type="transmembrane region" description="Helical" evidence="2">
    <location>
        <begin position="16"/>
        <end position="34"/>
    </location>
</feature>
<comment type="similarity">
    <text evidence="1">Belongs to the protein kinase superfamily. ADCK protein kinase family.</text>
</comment>
<evidence type="ECO:0000313" key="4">
    <source>
        <dbReference type="EMBL" id="MDT8898871.1"/>
    </source>
</evidence>
<evidence type="ECO:0000256" key="2">
    <source>
        <dbReference type="SAM" id="Phobius"/>
    </source>
</evidence>
<gene>
    <name evidence="4" type="ORF">QYE77_11415</name>
</gene>
<dbReference type="InterPro" id="IPR011009">
    <property type="entry name" value="Kinase-like_dom_sf"/>
</dbReference>